<feature type="compositionally biased region" description="Basic and acidic residues" evidence="14">
    <location>
        <begin position="8"/>
        <end position="22"/>
    </location>
</feature>
<evidence type="ECO:0000256" key="2">
    <source>
        <dbReference type="ARBA" id="ARBA00010690"/>
    </source>
</evidence>
<keyword evidence="11 13" id="KW-1006">Bacterial flagellum protein export</keyword>
<evidence type="ECO:0000256" key="11">
    <source>
        <dbReference type="ARBA" id="ARBA00023225"/>
    </source>
</evidence>
<evidence type="ECO:0000256" key="1">
    <source>
        <dbReference type="ARBA" id="ARBA00004651"/>
    </source>
</evidence>
<feature type="transmembrane region" description="Helical" evidence="13">
    <location>
        <begin position="186"/>
        <end position="210"/>
    </location>
</feature>
<dbReference type="EMBL" id="SAWZ01000008">
    <property type="protein sequence ID" value="RXR02638.1"/>
    <property type="molecule type" value="Genomic_DNA"/>
</dbReference>
<evidence type="ECO:0000256" key="7">
    <source>
        <dbReference type="ARBA" id="ARBA00022795"/>
    </source>
</evidence>
<evidence type="ECO:0000256" key="13">
    <source>
        <dbReference type="RuleBase" id="RU364091"/>
    </source>
</evidence>
<keyword evidence="5 13" id="KW-1003">Cell membrane</keyword>
<comment type="function">
    <text evidence="12 13">Required for formation of the rod structure in the basal body of the flagellar apparatus. Together with FliI and FliH, may constitute the export apparatus of flagellin.</text>
</comment>
<accession>A0A4Q1JSK7</accession>
<feature type="transmembrane region" description="Helical" evidence="13">
    <location>
        <begin position="149"/>
        <end position="166"/>
    </location>
</feature>
<dbReference type="NCBIfam" id="TIGR00328">
    <property type="entry name" value="flhB"/>
    <property type="match status" value="1"/>
</dbReference>
<dbReference type="SUPFAM" id="SSF160544">
    <property type="entry name" value="EscU C-terminal domain-like"/>
    <property type="match status" value="1"/>
</dbReference>
<evidence type="ECO:0000256" key="4">
    <source>
        <dbReference type="ARBA" id="ARBA00022448"/>
    </source>
</evidence>
<feature type="transmembrane region" description="Helical" evidence="13">
    <location>
        <begin position="85"/>
        <end position="109"/>
    </location>
</feature>
<comment type="caution">
    <text evidence="15">The sequence shown here is derived from an EMBL/GenBank/DDBJ whole genome shotgun (WGS) entry which is preliminary data.</text>
</comment>
<organism evidence="15 16">
    <name type="scientific">Pseudoxanthomonas composti</name>
    <dbReference type="NCBI Taxonomy" id="2137479"/>
    <lineage>
        <taxon>Bacteria</taxon>
        <taxon>Pseudomonadati</taxon>
        <taxon>Pseudomonadota</taxon>
        <taxon>Gammaproteobacteria</taxon>
        <taxon>Lysobacterales</taxon>
        <taxon>Lysobacteraceae</taxon>
        <taxon>Pseudoxanthomonas</taxon>
    </lineage>
</organism>
<proteinExistence type="inferred from homology"/>
<dbReference type="FunFam" id="3.40.1690.10:FF:000001">
    <property type="entry name" value="Flagellar biosynthetic protein FlhB"/>
    <property type="match status" value="1"/>
</dbReference>
<keyword evidence="16" id="KW-1185">Reference proteome</keyword>
<evidence type="ECO:0000313" key="15">
    <source>
        <dbReference type="EMBL" id="RXR02638.1"/>
    </source>
</evidence>
<dbReference type="PANTHER" id="PTHR30531">
    <property type="entry name" value="FLAGELLAR BIOSYNTHETIC PROTEIN FLHB"/>
    <property type="match status" value="1"/>
</dbReference>
<sequence>MSEDDQERTEQPSEKRLREAREQGNVPRSRELSTAAVFTGGVIAVMSAGGGIGRSARDWFKQALSPPRSLLETPQELLPYFGHQILQLLLTMWPIVLVALATAVVAPMAMGSVQFNTKSLTPKFDRMNPAAGLKRMWGSESVAELVKSVLRLLFVGTAAGLTLWSGTKLLRSLVGMPLEMAMSQGVGLALKMLFATCGALALLAAIDAPYQKWNWKRKLMMSREELKREMKESEGSPEVKGKIRQMQHQMSQRRMMEAVPTADVVVVNPTHYAVALKYENGKAGAPIVVAKGVDETAFRIREVAEQHKVAILSAPPLARALYRESDLGKEIPVRLYAAVAQVLSYVYQLRNWRTAGGRYPAQPAVEVQEFADGRPNGATDGAGL</sequence>
<feature type="region of interest" description="Disordered" evidence="14">
    <location>
        <begin position="1"/>
        <end position="31"/>
    </location>
</feature>
<protein>
    <recommendedName>
        <fullName evidence="3 13">Flagellar biosynthetic protein FlhB</fullName>
    </recommendedName>
</protein>
<dbReference type="PRINTS" id="PR00950">
    <property type="entry name" value="TYPE3IMSPROT"/>
</dbReference>
<dbReference type="InterPro" id="IPR029025">
    <property type="entry name" value="T3SS_substrate_exporter_C"/>
</dbReference>
<keyword evidence="9 13" id="KW-1133">Transmembrane helix</keyword>
<dbReference type="PANTHER" id="PTHR30531:SF12">
    <property type="entry name" value="FLAGELLAR BIOSYNTHETIC PROTEIN FLHB"/>
    <property type="match status" value="1"/>
</dbReference>
<comment type="similarity">
    <text evidence="2 13">Belongs to the type III secretion exporter family.</text>
</comment>
<reference evidence="15 16" key="1">
    <citation type="submission" date="2019-01" db="EMBL/GenBank/DDBJ databases">
        <title>Pseudoxanthomonas composti sp. nov., isolated from compost.</title>
        <authorList>
            <person name="Yang G."/>
        </authorList>
    </citation>
    <scope>NUCLEOTIDE SEQUENCE [LARGE SCALE GENOMIC DNA]</scope>
    <source>
        <strain evidence="15 16">GSS15</strain>
    </source>
</reference>
<keyword evidence="6 13" id="KW-0812">Transmembrane</keyword>
<keyword evidence="7 13" id="KW-1005">Bacterial flagellum biogenesis</keyword>
<name>A0A4Q1JSK7_9GAMM</name>
<comment type="subcellular location">
    <subcellularLocation>
        <location evidence="1">Cell membrane</location>
        <topology evidence="1">Multi-pass membrane protein</topology>
    </subcellularLocation>
</comment>
<evidence type="ECO:0000256" key="12">
    <source>
        <dbReference type="ARBA" id="ARBA00025078"/>
    </source>
</evidence>
<keyword evidence="4 13" id="KW-0813">Transport</keyword>
<evidence type="ECO:0000256" key="10">
    <source>
        <dbReference type="ARBA" id="ARBA00023136"/>
    </source>
</evidence>
<dbReference type="GO" id="GO:0005886">
    <property type="term" value="C:plasma membrane"/>
    <property type="evidence" value="ECO:0007669"/>
    <property type="project" value="UniProtKB-SubCell"/>
</dbReference>
<evidence type="ECO:0000256" key="9">
    <source>
        <dbReference type="ARBA" id="ARBA00022989"/>
    </source>
</evidence>
<dbReference type="GO" id="GO:0044780">
    <property type="term" value="P:bacterial-type flagellum assembly"/>
    <property type="evidence" value="ECO:0007669"/>
    <property type="project" value="InterPro"/>
</dbReference>
<keyword evidence="10 13" id="KW-0472">Membrane</keyword>
<evidence type="ECO:0000256" key="14">
    <source>
        <dbReference type="SAM" id="MobiDB-lite"/>
    </source>
</evidence>
<evidence type="ECO:0000313" key="16">
    <source>
        <dbReference type="Proteomes" id="UP000289784"/>
    </source>
</evidence>
<dbReference type="Pfam" id="PF01312">
    <property type="entry name" value="Bac_export_2"/>
    <property type="match status" value="1"/>
</dbReference>
<evidence type="ECO:0000256" key="5">
    <source>
        <dbReference type="ARBA" id="ARBA00022475"/>
    </source>
</evidence>
<dbReference type="Proteomes" id="UP000289784">
    <property type="component" value="Unassembled WGS sequence"/>
</dbReference>
<dbReference type="InterPro" id="IPR006135">
    <property type="entry name" value="T3SS_substrate_exporter"/>
</dbReference>
<keyword evidence="15" id="KW-0969">Cilium</keyword>
<keyword evidence="8 13" id="KW-0653">Protein transport</keyword>
<evidence type="ECO:0000256" key="6">
    <source>
        <dbReference type="ARBA" id="ARBA00022692"/>
    </source>
</evidence>
<dbReference type="Gene3D" id="6.10.250.2080">
    <property type="match status" value="1"/>
</dbReference>
<evidence type="ECO:0000256" key="8">
    <source>
        <dbReference type="ARBA" id="ARBA00022927"/>
    </source>
</evidence>
<keyword evidence="15" id="KW-0282">Flagellum</keyword>
<dbReference type="OrthoDB" id="9807950at2"/>
<dbReference type="Gene3D" id="3.40.1690.10">
    <property type="entry name" value="secretion proteins EscU"/>
    <property type="match status" value="1"/>
</dbReference>
<dbReference type="GO" id="GO:0009306">
    <property type="term" value="P:protein secretion"/>
    <property type="evidence" value="ECO:0007669"/>
    <property type="project" value="InterPro"/>
</dbReference>
<gene>
    <name evidence="13 15" type="primary">flhB</name>
    <name evidence="15" type="ORF">EPA99_14230</name>
</gene>
<dbReference type="RefSeq" id="WP_129471905.1">
    <property type="nucleotide sequence ID" value="NZ_SAWZ01000008.1"/>
</dbReference>
<dbReference type="InterPro" id="IPR006136">
    <property type="entry name" value="FlhB"/>
</dbReference>
<dbReference type="AlphaFoldDB" id="A0A4Q1JSK7"/>
<keyword evidence="15" id="KW-0966">Cell projection</keyword>
<feature type="transmembrane region" description="Helical" evidence="13">
    <location>
        <begin position="32"/>
        <end position="52"/>
    </location>
</feature>
<evidence type="ECO:0000256" key="3">
    <source>
        <dbReference type="ARBA" id="ARBA00021622"/>
    </source>
</evidence>